<comment type="caution">
    <text evidence="1">The sequence shown here is derived from an EMBL/GenBank/DDBJ whole genome shotgun (WGS) entry which is preliminary data.</text>
</comment>
<gene>
    <name evidence="1" type="ORF">ABT404_04440</name>
</gene>
<accession>A0ABV1WPG5</accession>
<proteinExistence type="predicted"/>
<dbReference type="EMBL" id="JBEPEK010000018">
    <property type="protein sequence ID" value="MER7178732.1"/>
    <property type="molecule type" value="Genomic_DNA"/>
</dbReference>
<organism evidence="1 2">
    <name type="scientific">Streptomyces hyaluromycini</name>
    <dbReference type="NCBI Taxonomy" id="1377993"/>
    <lineage>
        <taxon>Bacteria</taxon>
        <taxon>Bacillati</taxon>
        <taxon>Actinomycetota</taxon>
        <taxon>Actinomycetes</taxon>
        <taxon>Kitasatosporales</taxon>
        <taxon>Streptomycetaceae</taxon>
        <taxon>Streptomyces</taxon>
    </lineage>
</organism>
<evidence type="ECO:0000313" key="1">
    <source>
        <dbReference type="EMBL" id="MER7178732.1"/>
    </source>
</evidence>
<name>A0ABV1WPG5_9ACTN</name>
<reference evidence="1 2" key="1">
    <citation type="submission" date="2024-06" db="EMBL/GenBank/DDBJ databases">
        <title>The Natural Products Discovery Center: Release of the First 8490 Sequenced Strains for Exploring Actinobacteria Biosynthetic Diversity.</title>
        <authorList>
            <person name="Kalkreuter E."/>
            <person name="Kautsar S.A."/>
            <person name="Yang D."/>
            <person name="Bader C.D."/>
            <person name="Teijaro C.N."/>
            <person name="Fluegel L."/>
            <person name="Davis C.M."/>
            <person name="Simpson J.R."/>
            <person name="Lauterbach L."/>
            <person name="Steele A.D."/>
            <person name="Gui C."/>
            <person name="Meng S."/>
            <person name="Li G."/>
            <person name="Viehrig K."/>
            <person name="Ye F."/>
            <person name="Su P."/>
            <person name="Kiefer A.F."/>
            <person name="Nichols A."/>
            <person name="Cepeda A.J."/>
            <person name="Yan W."/>
            <person name="Fan B."/>
            <person name="Jiang Y."/>
            <person name="Adhikari A."/>
            <person name="Zheng C.-J."/>
            <person name="Schuster L."/>
            <person name="Cowan T.M."/>
            <person name="Smanski M.J."/>
            <person name="Chevrette M.G."/>
            <person name="De Carvalho L.P.S."/>
            <person name="Shen B."/>
        </authorList>
    </citation>
    <scope>NUCLEOTIDE SEQUENCE [LARGE SCALE GENOMIC DNA]</scope>
    <source>
        <strain evidence="1 2">NPDC000234</strain>
    </source>
</reference>
<keyword evidence="2" id="KW-1185">Reference proteome</keyword>
<dbReference type="Proteomes" id="UP001474181">
    <property type="component" value="Unassembled WGS sequence"/>
</dbReference>
<evidence type="ECO:0000313" key="2">
    <source>
        <dbReference type="Proteomes" id="UP001474181"/>
    </source>
</evidence>
<sequence length="130" mass="14949">MELNVDHRWFLERQEEILRGDLTVNDLSILVGMTARHRVNTPRLDRADPDAYWRAATFLEEIVLLRPLPARNELYGYGVALAYLEASGERVEAKPELWQDVIDDIRALRLDSYGIAERLRSFSRPGDPAA</sequence>
<protein>
    <submittedName>
        <fullName evidence="1">Toxin Doc</fullName>
    </submittedName>
</protein>
<dbReference type="RefSeq" id="WP_350777346.1">
    <property type="nucleotide sequence ID" value="NZ_JBEPEK010000018.1"/>
</dbReference>